<sequence>MARYFYSSMGNNEEKSKAFLGGRGDHLTGCTRWSSQGMTVVKMESLWLIF</sequence>
<protein>
    <submittedName>
        <fullName evidence="1">Uncharacterized protein</fullName>
    </submittedName>
</protein>
<proteinExistence type="predicted"/>
<gene>
    <name evidence="1" type="ORF">KME32_35975</name>
</gene>
<reference evidence="1" key="2">
    <citation type="journal article" date="2022" name="Microbiol. Resour. Announc.">
        <title>Metagenome Sequencing to Explore Phylogenomics of Terrestrial Cyanobacteria.</title>
        <authorList>
            <person name="Ward R.D."/>
            <person name="Stajich J.E."/>
            <person name="Johansen J.R."/>
            <person name="Huntemann M."/>
            <person name="Clum A."/>
            <person name="Foster B."/>
            <person name="Foster B."/>
            <person name="Roux S."/>
            <person name="Palaniappan K."/>
            <person name="Varghese N."/>
            <person name="Mukherjee S."/>
            <person name="Reddy T.B.K."/>
            <person name="Daum C."/>
            <person name="Copeland A."/>
            <person name="Chen I.A."/>
            <person name="Ivanova N.N."/>
            <person name="Kyrpides N.C."/>
            <person name="Shapiro N."/>
            <person name="Eloe-Fadrosh E.A."/>
            <person name="Pietrasiak N."/>
        </authorList>
    </citation>
    <scope>NUCLEOTIDE SEQUENCE</scope>
    <source>
        <strain evidence="1">JT2-VF2</strain>
    </source>
</reference>
<accession>A0A951UKH1</accession>
<evidence type="ECO:0000313" key="1">
    <source>
        <dbReference type="EMBL" id="MBW4566359.1"/>
    </source>
</evidence>
<dbReference type="Proteomes" id="UP000715781">
    <property type="component" value="Unassembled WGS sequence"/>
</dbReference>
<name>A0A951UKH1_9NOST</name>
<evidence type="ECO:0000313" key="2">
    <source>
        <dbReference type="Proteomes" id="UP000715781"/>
    </source>
</evidence>
<organism evidence="1 2">
    <name type="scientific">Mojavia pulchra JT2-VF2</name>
    <dbReference type="NCBI Taxonomy" id="287848"/>
    <lineage>
        <taxon>Bacteria</taxon>
        <taxon>Bacillati</taxon>
        <taxon>Cyanobacteriota</taxon>
        <taxon>Cyanophyceae</taxon>
        <taxon>Nostocales</taxon>
        <taxon>Nostocaceae</taxon>
    </lineage>
</organism>
<reference evidence="1" key="1">
    <citation type="submission" date="2021-05" db="EMBL/GenBank/DDBJ databases">
        <authorList>
            <person name="Pietrasiak N."/>
            <person name="Ward R."/>
            <person name="Stajich J.E."/>
            <person name="Kurbessoian T."/>
        </authorList>
    </citation>
    <scope>NUCLEOTIDE SEQUENCE</scope>
    <source>
        <strain evidence="1">JT2-VF2</strain>
    </source>
</reference>
<dbReference type="AlphaFoldDB" id="A0A951UKH1"/>
<dbReference type="EMBL" id="JAHHHN010000077">
    <property type="protein sequence ID" value="MBW4566359.1"/>
    <property type="molecule type" value="Genomic_DNA"/>
</dbReference>
<comment type="caution">
    <text evidence="1">The sequence shown here is derived from an EMBL/GenBank/DDBJ whole genome shotgun (WGS) entry which is preliminary data.</text>
</comment>